<gene>
    <name evidence="5" type="ORF">EDC19_0575</name>
</gene>
<evidence type="ECO:0000256" key="1">
    <source>
        <dbReference type="ARBA" id="ARBA00022448"/>
    </source>
</evidence>
<dbReference type="PROSITE" id="PS50893">
    <property type="entry name" value="ABC_TRANSPORTER_2"/>
    <property type="match status" value="1"/>
</dbReference>
<dbReference type="InterPro" id="IPR017871">
    <property type="entry name" value="ABC_transporter-like_CS"/>
</dbReference>
<sequence>MKYTLKNANEDNDNIIEIRNVWKSYKEEVDKFILKDINLSIKKGEMLAIIGESGSGKTTLLNLLGCLSSITKGVYMLNTHNISLAKEKQLLEIRNRYIGFIMQEFGLLEELSVYENVKIPLLFNDQISFNEMNSKVDTALKNVSMVEKSSHKVKFLSGGQKQRVAIARALVIKPRIILADEPTGSLDKESSNDIISLFEKLNEKGITIVLVTHSLEIAKTCDRIIKLSDGKIVV</sequence>
<dbReference type="InterPro" id="IPR027417">
    <property type="entry name" value="P-loop_NTPase"/>
</dbReference>
<name>A0A4R1MY06_9FIRM</name>
<dbReference type="GO" id="GO:0022857">
    <property type="term" value="F:transmembrane transporter activity"/>
    <property type="evidence" value="ECO:0007669"/>
    <property type="project" value="TreeGrafter"/>
</dbReference>
<dbReference type="InterPro" id="IPR015854">
    <property type="entry name" value="ABC_transpr_LolD-like"/>
</dbReference>
<dbReference type="GO" id="GO:0005524">
    <property type="term" value="F:ATP binding"/>
    <property type="evidence" value="ECO:0007669"/>
    <property type="project" value="UniProtKB-KW"/>
</dbReference>
<dbReference type="OrthoDB" id="9802264at2"/>
<dbReference type="Pfam" id="PF00005">
    <property type="entry name" value="ABC_tran"/>
    <property type="match status" value="1"/>
</dbReference>
<dbReference type="GO" id="GO:0098796">
    <property type="term" value="C:membrane protein complex"/>
    <property type="evidence" value="ECO:0007669"/>
    <property type="project" value="UniProtKB-ARBA"/>
</dbReference>
<dbReference type="GO" id="GO:0005886">
    <property type="term" value="C:plasma membrane"/>
    <property type="evidence" value="ECO:0007669"/>
    <property type="project" value="TreeGrafter"/>
</dbReference>
<keyword evidence="2" id="KW-0547">Nucleotide-binding</keyword>
<dbReference type="Gene3D" id="3.40.50.300">
    <property type="entry name" value="P-loop containing nucleotide triphosphate hydrolases"/>
    <property type="match status" value="1"/>
</dbReference>
<dbReference type="PROSITE" id="PS00211">
    <property type="entry name" value="ABC_TRANSPORTER_1"/>
    <property type="match status" value="1"/>
</dbReference>
<dbReference type="InterPro" id="IPR003439">
    <property type="entry name" value="ABC_transporter-like_ATP-bd"/>
</dbReference>
<dbReference type="SUPFAM" id="SSF52540">
    <property type="entry name" value="P-loop containing nucleoside triphosphate hydrolases"/>
    <property type="match status" value="1"/>
</dbReference>
<evidence type="ECO:0000259" key="4">
    <source>
        <dbReference type="PROSITE" id="PS50893"/>
    </source>
</evidence>
<dbReference type="PANTHER" id="PTHR24220">
    <property type="entry name" value="IMPORT ATP-BINDING PROTEIN"/>
    <property type="match status" value="1"/>
</dbReference>
<feature type="domain" description="ABC transporter" evidence="4">
    <location>
        <begin position="16"/>
        <end position="234"/>
    </location>
</feature>
<accession>A0A4R1MY06</accession>
<evidence type="ECO:0000313" key="6">
    <source>
        <dbReference type="Proteomes" id="UP000294545"/>
    </source>
</evidence>
<dbReference type="GO" id="GO:0016887">
    <property type="term" value="F:ATP hydrolysis activity"/>
    <property type="evidence" value="ECO:0007669"/>
    <property type="project" value="InterPro"/>
</dbReference>
<keyword evidence="1" id="KW-0813">Transport</keyword>
<evidence type="ECO:0000313" key="5">
    <source>
        <dbReference type="EMBL" id="TCK98157.1"/>
    </source>
</evidence>
<dbReference type="SMART" id="SM00382">
    <property type="entry name" value="AAA"/>
    <property type="match status" value="1"/>
</dbReference>
<evidence type="ECO:0000256" key="3">
    <source>
        <dbReference type="ARBA" id="ARBA00022840"/>
    </source>
</evidence>
<dbReference type="EMBL" id="SMGQ01000011">
    <property type="protein sequence ID" value="TCK98157.1"/>
    <property type="molecule type" value="Genomic_DNA"/>
</dbReference>
<dbReference type="FunFam" id="3.40.50.300:FF:000032">
    <property type="entry name" value="Export ABC transporter ATP-binding protein"/>
    <property type="match status" value="1"/>
</dbReference>
<dbReference type="InterPro" id="IPR017911">
    <property type="entry name" value="MacB-like_ATP-bd"/>
</dbReference>
<dbReference type="PANTHER" id="PTHR24220:SF692">
    <property type="entry name" value="ABC TRANSPORTER DOMAIN-CONTAINING PROTEIN"/>
    <property type="match status" value="1"/>
</dbReference>
<protein>
    <submittedName>
        <fullName evidence="5">Putative ABC transport system ATP-binding protein</fullName>
    </submittedName>
</protein>
<keyword evidence="3 5" id="KW-0067">ATP-binding</keyword>
<proteinExistence type="predicted"/>
<organism evidence="5 6">
    <name type="scientific">Natranaerovirga hydrolytica</name>
    <dbReference type="NCBI Taxonomy" id="680378"/>
    <lineage>
        <taxon>Bacteria</taxon>
        <taxon>Bacillati</taxon>
        <taxon>Bacillota</taxon>
        <taxon>Clostridia</taxon>
        <taxon>Lachnospirales</taxon>
        <taxon>Natranaerovirgaceae</taxon>
        <taxon>Natranaerovirga</taxon>
    </lineage>
</organism>
<dbReference type="Proteomes" id="UP000294545">
    <property type="component" value="Unassembled WGS sequence"/>
</dbReference>
<reference evidence="5 6" key="1">
    <citation type="submission" date="2019-03" db="EMBL/GenBank/DDBJ databases">
        <title>Genomic Encyclopedia of Type Strains, Phase IV (KMG-IV): sequencing the most valuable type-strain genomes for metagenomic binning, comparative biology and taxonomic classification.</title>
        <authorList>
            <person name="Goeker M."/>
        </authorList>
    </citation>
    <scope>NUCLEOTIDE SEQUENCE [LARGE SCALE GENOMIC DNA]</scope>
    <source>
        <strain evidence="5 6">DSM 24176</strain>
    </source>
</reference>
<comment type="caution">
    <text evidence="5">The sequence shown here is derived from an EMBL/GenBank/DDBJ whole genome shotgun (WGS) entry which is preliminary data.</text>
</comment>
<keyword evidence="6" id="KW-1185">Reference proteome</keyword>
<dbReference type="InterPro" id="IPR003593">
    <property type="entry name" value="AAA+_ATPase"/>
</dbReference>
<dbReference type="CDD" id="cd03255">
    <property type="entry name" value="ABC_MJ0796_LolCDE_FtsE"/>
    <property type="match status" value="1"/>
</dbReference>
<dbReference type="RefSeq" id="WP_132280232.1">
    <property type="nucleotide sequence ID" value="NZ_SMGQ01000011.1"/>
</dbReference>
<dbReference type="AlphaFoldDB" id="A0A4R1MY06"/>
<evidence type="ECO:0000256" key="2">
    <source>
        <dbReference type="ARBA" id="ARBA00022741"/>
    </source>
</evidence>